<evidence type="ECO:0000259" key="2">
    <source>
        <dbReference type="Pfam" id="PF01243"/>
    </source>
</evidence>
<feature type="domain" description="Pyridoxamine 5'-phosphate oxidase N-terminal" evidence="2">
    <location>
        <begin position="13"/>
        <end position="132"/>
    </location>
</feature>
<dbReference type="InterPro" id="IPR052019">
    <property type="entry name" value="F420H2_bilvrd_red/Heme_oxyg"/>
</dbReference>
<evidence type="ECO:0000313" key="3">
    <source>
        <dbReference type="EMBL" id="MDF8266149.1"/>
    </source>
</evidence>
<reference evidence="3 4" key="1">
    <citation type="submission" date="2023-03" db="EMBL/GenBank/DDBJ databases">
        <title>YIM 133296 draft genome.</title>
        <authorList>
            <person name="Xiong L."/>
        </authorList>
    </citation>
    <scope>NUCLEOTIDE SEQUENCE [LARGE SCALE GENOMIC DNA]</scope>
    <source>
        <strain evidence="3 4">YIM 133296</strain>
    </source>
</reference>
<comment type="caution">
    <text evidence="3">The sequence shown here is derived from an EMBL/GenBank/DDBJ whole genome shotgun (WGS) entry which is preliminary data.</text>
</comment>
<evidence type="ECO:0000256" key="1">
    <source>
        <dbReference type="ARBA" id="ARBA00023002"/>
    </source>
</evidence>
<name>A0ABT6CB76_9MICO</name>
<dbReference type="RefSeq" id="WP_277193375.1">
    <property type="nucleotide sequence ID" value="NZ_JAROAV010000050.1"/>
</dbReference>
<dbReference type="PANTHER" id="PTHR35176">
    <property type="entry name" value="HEME OXYGENASE HI_0854-RELATED"/>
    <property type="match status" value="1"/>
</dbReference>
<dbReference type="PANTHER" id="PTHR35176:SF1">
    <property type="entry name" value="F420H(2)-DEPENDENT BILIVERDIN REDUCTASE"/>
    <property type="match status" value="1"/>
</dbReference>
<dbReference type="EMBL" id="JAROAV010000050">
    <property type="protein sequence ID" value="MDF8266149.1"/>
    <property type="molecule type" value="Genomic_DNA"/>
</dbReference>
<dbReference type="InterPro" id="IPR012349">
    <property type="entry name" value="Split_barrel_FMN-bd"/>
</dbReference>
<protein>
    <submittedName>
        <fullName evidence="3">Pyridoxamine 5'-phosphate oxidase family protein</fullName>
    </submittedName>
</protein>
<dbReference type="Gene3D" id="2.30.110.10">
    <property type="entry name" value="Electron Transport, Fmn-binding Protein, Chain A"/>
    <property type="match status" value="1"/>
</dbReference>
<dbReference type="SUPFAM" id="SSF50475">
    <property type="entry name" value="FMN-binding split barrel"/>
    <property type="match status" value="1"/>
</dbReference>
<accession>A0ABT6CB76</accession>
<dbReference type="Proteomes" id="UP001528912">
    <property type="component" value="Unassembled WGS sequence"/>
</dbReference>
<sequence length="138" mass="15287">MSTRKAALDLRDPALTEFWRERHLQTLTTPRPDATPHVVPVAATLDPDEPLVRVITSRTSRKARNVLAGGDGGVPVALCQVDGRRWVTVEGVATVLDDPADVRLAEQRYAQRFRVPRENPLRVVIAVRVTRVMGHLPG</sequence>
<evidence type="ECO:0000313" key="4">
    <source>
        <dbReference type="Proteomes" id="UP001528912"/>
    </source>
</evidence>
<keyword evidence="4" id="KW-1185">Reference proteome</keyword>
<dbReference type="InterPro" id="IPR011576">
    <property type="entry name" value="Pyridox_Oxase_N"/>
</dbReference>
<organism evidence="3 4">
    <name type="scientific">Luteipulveratus flavus</name>
    <dbReference type="NCBI Taxonomy" id="3031728"/>
    <lineage>
        <taxon>Bacteria</taxon>
        <taxon>Bacillati</taxon>
        <taxon>Actinomycetota</taxon>
        <taxon>Actinomycetes</taxon>
        <taxon>Micrococcales</taxon>
        <taxon>Dermacoccaceae</taxon>
        <taxon>Luteipulveratus</taxon>
    </lineage>
</organism>
<dbReference type="Pfam" id="PF01243">
    <property type="entry name" value="PNPOx_N"/>
    <property type="match status" value="1"/>
</dbReference>
<keyword evidence="1" id="KW-0560">Oxidoreductase</keyword>
<gene>
    <name evidence="3" type="ORF">P4R38_18010</name>
</gene>
<proteinExistence type="predicted"/>